<keyword evidence="5 11" id="KW-0812">Transmembrane</keyword>
<accession>A0A381QAC2</accession>
<evidence type="ECO:0000256" key="9">
    <source>
        <dbReference type="ARBA" id="ARBA00040810"/>
    </source>
</evidence>
<dbReference type="PROSITE" id="PS00943">
    <property type="entry name" value="UBIA"/>
    <property type="match status" value="1"/>
</dbReference>
<comment type="subcellular location">
    <subcellularLocation>
        <location evidence="1">Cell membrane</location>
        <topology evidence="1">Multi-pass membrane protein</topology>
    </subcellularLocation>
</comment>
<proteinExistence type="inferred from homology"/>
<dbReference type="FunFam" id="1.10.357.140:FF:000001">
    <property type="entry name" value="Protoheme IX farnesyltransferase"/>
    <property type="match status" value="1"/>
</dbReference>
<evidence type="ECO:0000256" key="5">
    <source>
        <dbReference type="ARBA" id="ARBA00022692"/>
    </source>
</evidence>
<dbReference type="InterPro" id="IPR044878">
    <property type="entry name" value="UbiA_sf"/>
</dbReference>
<dbReference type="PANTHER" id="PTHR43448:SF7">
    <property type="entry name" value="4-HYDROXYBENZOATE SOLANESYLTRANSFERASE"/>
    <property type="match status" value="1"/>
</dbReference>
<reference evidence="12" key="1">
    <citation type="submission" date="2018-05" db="EMBL/GenBank/DDBJ databases">
        <authorList>
            <person name="Lanie J.A."/>
            <person name="Ng W.-L."/>
            <person name="Kazmierczak K.M."/>
            <person name="Andrzejewski T.M."/>
            <person name="Davidsen T.M."/>
            <person name="Wayne K.J."/>
            <person name="Tettelin H."/>
            <person name="Glass J.I."/>
            <person name="Rusch D."/>
            <person name="Podicherti R."/>
            <person name="Tsui H.-C.T."/>
            <person name="Winkler M.E."/>
        </authorList>
    </citation>
    <scope>NUCLEOTIDE SEQUENCE</scope>
</reference>
<evidence type="ECO:0000256" key="1">
    <source>
        <dbReference type="ARBA" id="ARBA00004651"/>
    </source>
</evidence>
<evidence type="ECO:0000256" key="11">
    <source>
        <dbReference type="SAM" id="Phobius"/>
    </source>
</evidence>
<dbReference type="CDD" id="cd13957">
    <property type="entry name" value="PT_UbiA_Cox10"/>
    <property type="match status" value="1"/>
</dbReference>
<evidence type="ECO:0000256" key="7">
    <source>
        <dbReference type="ARBA" id="ARBA00023133"/>
    </source>
</evidence>
<dbReference type="EMBL" id="UINC01001230">
    <property type="protein sequence ID" value="SUZ75017.1"/>
    <property type="molecule type" value="Genomic_DNA"/>
</dbReference>
<dbReference type="NCBIfam" id="NF003349">
    <property type="entry name" value="PRK04375.1-2"/>
    <property type="match status" value="1"/>
</dbReference>
<dbReference type="GO" id="GO:0005886">
    <property type="term" value="C:plasma membrane"/>
    <property type="evidence" value="ECO:0007669"/>
    <property type="project" value="UniProtKB-SubCell"/>
</dbReference>
<evidence type="ECO:0000256" key="6">
    <source>
        <dbReference type="ARBA" id="ARBA00022989"/>
    </source>
</evidence>
<evidence type="ECO:0000256" key="2">
    <source>
        <dbReference type="ARBA" id="ARBA00004919"/>
    </source>
</evidence>
<feature type="transmembrane region" description="Helical" evidence="11">
    <location>
        <begin position="234"/>
        <end position="253"/>
    </location>
</feature>
<dbReference type="Gene3D" id="1.10.357.140">
    <property type="entry name" value="UbiA prenyltransferase"/>
    <property type="match status" value="1"/>
</dbReference>
<keyword evidence="4" id="KW-0808">Transferase</keyword>
<keyword evidence="6 11" id="KW-1133">Transmembrane helix</keyword>
<dbReference type="GO" id="GO:0008495">
    <property type="term" value="F:protoheme IX farnesyltransferase activity"/>
    <property type="evidence" value="ECO:0007669"/>
    <property type="project" value="InterPro"/>
</dbReference>
<gene>
    <name evidence="12" type="ORF">METZ01_LOCUS27871</name>
</gene>
<feature type="transmembrane region" description="Helical" evidence="11">
    <location>
        <begin position="139"/>
        <end position="158"/>
    </location>
</feature>
<protein>
    <recommendedName>
        <fullName evidence="9">Protoheme IX farnesyltransferase</fullName>
    </recommendedName>
    <alternativeName>
        <fullName evidence="10">Heme B farnesyltransferase</fullName>
    </alternativeName>
</protein>
<keyword evidence="8 11" id="KW-0472">Membrane</keyword>
<feature type="transmembrane region" description="Helical" evidence="11">
    <location>
        <begin position="16"/>
        <end position="34"/>
    </location>
</feature>
<dbReference type="HAMAP" id="MF_00154">
    <property type="entry name" value="CyoE_CtaB"/>
    <property type="match status" value="1"/>
</dbReference>
<dbReference type="GO" id="GO:0006783">
    <property type="term" value="P:heme biosynthetic process"/>
    <property type="evidence" value="ECO:0007669"/>
    <property type="project" value="UniProtKB-KW"/>
</dbReference>
<dbReference type="AlphaFoldDB" id="A0A381QAC2"/>
<dbReference type="NCBIfam" id="TIGR01473">
    <property type="entry name" value="cyoE_ctaB"/>
    <property type="match status" value="1"/>
</dbReference>
<dbReference type="PANTHER" id="PTHR43448">
    <property type="entry name" value="PROTOHEME IX FARNESYLTRANSFERASE, MITOCHONDRIAL"/>
    <property type="match status" value="1"/>
</dbReference>
<dbReference type="InterPro" id="IPR030470">
    <property type="entry name" value="UbiA_prenylTrfase_CS"/>
</dbReference>
<feature type="transmembrane region" description="Helical" evidence="11">
    <location>
        <begin position="90"/>
        <end position="109"/>
    </location>
</feature>
<comment type="pathway">
    <text evidence="2">Porphyrin-containing compound metabolism; heme O biosynthesis; heme O from protoheme: step 1/1.</text>
</comment>
<feature type="transmembrane region" description="Helical" evidence="11">
    <location>
        <begin position="40"/>
        <end position="64"/>
    </location>
</feature>
<keyword evidence="3" id="KW-1003">Cell membrane</keyword>
<name>A0A381QAC2_9ZZZZ</name>
<dbReference type="InterPro" id="IPR000537">
    <property type="entry name" value="UbiA_prenyltransferase"/>
</dbReference>
<dbReference type="Pfam" id="PF01040">
    <property type="entry name" value="UbiA"/>
    <property type="match status" value="1"/>
</dbReference>
<evidence type="ECO:0000256" key="4">
    <source>
        <dbReference type="ARBA" id="ARBA00022679"/>
    </source>
</evidence>
<feature type="transmembrane region" description="Helical" evidence="11">
    <location>
        <begin position="208"/>
        <end position="228"/>
    </location>
</feature>
<dbReference type="InterPro" id="IPR006369">
    <property type="entry name" value="Protohaem_IX_farnesylTrfase"/>
</dbReference>
<keyword evidence="7" id="KW-0350">Heme biosynthesis</keyword>
<sequence>MIKNLDWRDFLEMTKPGVVALLIFTAVVGMFLATPNIPKMSILCFASLGIGLAAASAAVINHILDARIDAQMSRTLSRPLPQGKITQKQALIFALLLCISSMLILWLLINPLTTILTFLSLIGYAIIYTIYLKRTTPQNIVIGGAAGAAPPVLGWAAVTGEIHSNAMILFLIIFLWTPPHFWALAIAKKEDYKKVGLPMLPITHGNAFTRLFIIQYTIFLVGVTILPYQTGMSGLIYLLTAITLGLIFIWYAFKLKKDKGLKLPMRVFRYSIHYLMILFAALLIDHYFIMRLNFPL</sequence>
<evidence type="ECO:0000256" key="8">
    <source>
        <dbReference type="ARBA" id="ARBA00023136"/>
    </source>
</evidence>
<feature type="transmembrane region" description="Helical" evidence="11">
    <location>
        <begin position="274"/>
        <end position="294"/>
    </location>
</feature>
<feature type="transmembrane region" description="Helical" evidence="11">
    <location>
        <begin position="164"/>
        <end position="187"/>
    </location>
</feature>
<feature type="transmembrane region" description="Helical" evidence="11">
    <location>
        <begin position="115"/>
        <end position="132"/>
    </location>
</feature>
<evidence type="ECO:0000256" key="10">
    <source>
        <dbReference type="ARBA" id="ARBA00042475"/>
    </source>
</evidence>
<evidence type="ECO:0000313" key="12">
    <source>
        <dbReference type="EMBL" id="SUZ75017.1"/>
    </source>
</evidence>
<organism evidence="12">
    <name type="scientific">marine metagenome</name>
    <dbReference type="NCBI Taxonomy" id="408172"/>
    <lineage>
        <taxon>unclassified sequences</taxon>
        <taxon>metagenomes</taxon>
        <taxon>ecological metagenomes</taxon>
    </lineage>
</organism>
<evidence type="ECO:0000256" key="3">
    <source>
        <dbReference type="ARBA" id="ARBA00022475"/>
    </source>
</evidence>